<gene>
    <name evidence="2" type="ORF">DesyoDRAFT_2439</name>
</gene>
<dbReference type="PANTHER" id="PTHR30032:SF8">
    <property type="entry name" value="GERMINATION-SPECIFIC N-ACETYLMURAMOYL-L-ALANINE AMIDASE"/>
    <property type="match status" value="1"/>
</dbReference>
<dbReference type="AlphaFoldDB" id="H5Y3X6"/>
<dbReference type="EMBL" id="CM001441">
    <property type="protein sequence ID" value="EHQ89514.1"/>
    <property type="molecule type" value="Genomic_DNA"/>
</dbReference>
<accession>H5Y3X6</accession>
<evidence type="ECO:0000259" key="1">
    <source>
        <dbReference type="Pfam" id="PF01464"/>
    </source>
</evidence>
<evidence type="ECO:0000313" key="3">
    <source>
        <dbReference type="Proteomes" id="UP000005104"/>
    </source>
</evidence>
<evidence type="ECO:0000313" key="2">
    <source>
        <dbReference type="EMBL" id="EHQ89514.1"/>
    </source>
</evidence>
<dbReference type="HOGENOM" id="CLU_426834_0_0_9"/>
<dbReference type="eggNOG" id="COG2247">
    <property type="taxonomic scope" value="Bacteria"/>
</dbReference>
<proteinExistence type="predicted"/>
<organism evidence="2 3">
    <name type="scientific">Desulfosporosinus youngiae DSM 17734</name>
    <dbReference type="NCBI Taxonomy" id="768710"/>
    <lineage>
        <taxon>Bacteria</taxon>
        <taxon>Bacillati</taxon>
        <taxon>Bacillota</taxon>
        <taxon>Clostridia</taxon>
        <taxon>Eubacteriales</taxon>
        <taxon>Desulfitobacteriaceae</taxon>
        <taxon>Desulfosporosinus</taxon>
    </lineage>
</organism>
<keyword evidence="3" id="KW-1185">Reference proteome</keyword>
<dbReference type="InterPro" id="IPR008258">
    <property type="entry name" value="Transglycosylase_SLT_dom_1"/>
</dbReference>
<dbReference type="Proteomes" id="UP000005104">
    <property type="component" value="Chromosome"/>
</dbReference>
<dbReference type="eggNOG" id="COG0741">
    <property type="taxonomic scope" value="Bacteria"/>
</dbReference>
<dbReference type="Gene3D" id="3.40.50.12090">
    <property type="match status" value="1"/>
</dbReference>
<feature type="domain" description="Transglycosylase SLT" evidence="1">
    <location>
        <begin position="362"/>
        <end position="472"/>
    </location>
</feature>
<dbReference type="InterPro" id="IPR051922">
    <property type="entry name" value="Bact_Sporulation_Assoc"/>
</dbReference>
<reference evidence="2 3" key="1">
    <citation type="submission" date="2011-11" db="EMBL/GenBank/DDBJ databases">
        <title>The Noncontiguous Finished genome of Desulfosporosinus youngiae DSM 17734.</title>
        <authorList>
            <consortium name="US DOE Joint Genome Institute (JGI-PGF)"/>
            <person name="Lucas S."/>
            <person name="Han J."/>
            <person name="Lapidus A."/>
            <person name="Cheng J.-F."/>
            <person name="Goodwin L."/>
            <person name="Pitluck S."/>
            <person name="Peters L."/>
            <person name="Ovchinnikova G."/>
            <person name="Lu M."/>
            <person name="Land M.L."/>
            <person name="Hauser L."/>
            <person name="Pester M."/>
            <person name="Spring S."/>
            <person name="Ollivier B."/>
            <person name="Rattei T."/>
            <person name="Klenk H.-P."/>
            <person name="Wagner M."/>
            <person name="Loy A."/>
            <person name="Woyke T.J."/>
        </authorList>
    </citation>
    <scope>NUCLEOTIDE SEQUENCE [LARGE SCALE GENOMIC DNA]</scope>
    <source>
        <strain evidence="2 3">DSM 17734</strain>
    </source>
</reference>
<dbReference type="PANTHER" id="PTHR30032">
    <property type="entry name" value="N-ACETYLMURAMOYL-L-ALANINE AMIDASE-RELATED"/>
    <property type="match status" value="1"/>
</dbReference>
<dbReference type="STRING" id="768710.DesyoDRAFT_2439"/>
<protein>
    <submittedName>
        <fullName evidence="2">Cell wall-binding protein</fullName>
    </submittedName>
</protein>
<sequence length="656" mass="70394">MVKKKSKETRGEKIIMSKLKKALAALVMASMALTIVPLNVFASDTVPTRLAGTNAEQTAVRIADQTGWTGTAILASSTSYGVVDALTSGPLAYYLKAPILLTGAGNILDAATKDELVKLNLTKVYVTSGTAVIRQGVLDELKAMNITVVPLGGVDRFETSVKIAQLMVTLGAPVTKVAVAYGWLTQDALSIASIASQASQPILLTDSAKLPEIVQEFLKENPGITTSDVIGGTGVINSTVLNQLPKPTRHSGITAYDTNDQVIKDFAGSLLFDRVYLANGVTGIDALSGAPLAAQTKSAIVLTDGVNSPAAGAFVKSRMSVNSIVTALGGEAVVTESQRNLVNAEDTSVQNAIIAQKLEDIANQNDIPPALVKAIAWMESGWKQYKSDPTTGQPLTDQPFISADGGIGIMQISPANYPEYDVARLKSDLDYNIEVGCQILNNKFRAYPKLGDGNRNVLENWYFAVWAYNAWTKENNPNYYTGQDAYQDKVFGLLGKKYNSAITFAPGATILPKALLPLTDPPNLSSCWSTPTPLHSGDLAFDPESLLMNGDFWYNYEIPQQPRGDYYVQALAFYNTFYNSPLVSSGDKEIVSQKILDTYSKLLDAADALVLENNATSYAIAAKYYWTVLQGPNLDSAIKNRAGSGYQNASAKANQS</sequence>
<dbReference type="Pfam" id="PF01464">
    <property type="entry name" value="SLT"/>
    <property type="match status" value="1"/>
</dbReference>
<dbReference type="Gene3D" id="1.10.530.10">
    <property type="match status" value="1"/>
</dbReference>
<dbReference type="InterPro" id="IPR023346">
    <property type="entry name" value="Lysozyme-like_dom_sf"/>
</dbReference>
<name>H5Y3X6_9FIRM</name>
<dbReference type="SUPFAM" id="SSF53955">
    <property type="entry name" value="Lysozyme-like"/>
    <property type="match status" value="1"/>
</dbReference>
<dbReference type="Pfam" id="PF04122">
    <property type="entry name" value="CW_binding_2"/>
    <property type="match status" value="3"/>
</dbReference>
<dbReference type="InterPro" id="IPR007253">
    <property type="entry name" value="Cell_wall-bd_2"/>
</dbReference>